<proteinExistence type="predicted"/>
<name>A0ACB8IKC2_CITSI</name>
<reference evidence="2" key="1">
    <citation type="journal article" date="2023" name="Hortic. Res.">
        <title>A chromosome-level phased genome enabling allele-level studies in sweet orange: a case study on citrus Huanglongbing tolerance.</title>
        <authorList>
            <person name="Wu B."/>
            <person name="Yu Q."/>
            <person name="Deng Z."/>
            <person name="Duan Y."/>
            <person name="Luo F."/>
            <person name="Gmitter F. Jr."/>
        </authorList>
    </citation>
    <scope>NUCLEOTIDE SEQUENCE [LARGE SCALE GENOMIC DNA]</scope>
    <source>
        <strain evidence="2">cv. Valencia</strain>
    </source>
</reference>
<gene>
    <name evidence="1" type="ORF">KPL71_023596</name>
</gene>
<sequence length="415" mass="46846">MDAEELIRKCEAITLQSEEDNMISFGRNMKVRGERLVAHCLVGKILQTRSVPREGLRAAMQQAWRTTKETKVESLGDNIFIFKFASKSEKKRILFGGPWHFDRSLMVVTEPMGIGDVKKQDFTHAPFWVQIHNIPIMCMDKEIIQEIGGRIGKVQEVKTYDVGECMGSFVRIRIMVNVTMPLPKRLLLKLEDGGQISLRIAYEKLPDFCFCCGLIGHQYRECLDYKGQSKDDLTYGAWMRAQTRAERARHARDKDRGNGDKEPSNTAPGSQEQQEQIRKNTGRANPDKSGGGSKSTQTNIGTSSNPMRDSQVEEVGGGALNGERLKQIDCNKFAAKTEVKQLHREESTVEGKMKENKRENKLLVAQGIMDSMGREENTKERAIEGQQEGSTSGGRQRVSQKSKERNGNFKLERGQ</sequence>
<evidence type="ECO:0000313" key="1">
    <source>
        <dbReference type="EMBL" id="KAH9697410.1"/>
    </source>
</evidence>
<accession>A0ACB8IKC2</accession>
<comment type="caution">
    <text evidence="1">The sequence shown here is derived from an EMBL/GenBank/DDBJ whole genome shotgun (WGS) entry which is preliminary data.</text>
</comment>
<evidence type="ECO:0000313" key="2">
    <source>
        <dbReference type="Proteomes" id="UP000829398"/>
    </source>
</evidence>
<keyword evidence="2" id="KW-1185">Reference proteome</keyword>
<dbReference type="EMBL" id="CM039177">
    <property type="protein sequence ID" value="KAH9697410.1"/>
    <property type="molecule type" value="Genomic_DNA"/>
</dbReference>
<dbReference type="Proteomes" id="UP000829398">
    <property type="component" value="Chromosome 8"/>
</dbReference>
<protein>
    <submittedName>
        <fullName evidence="1">CCHC-type domain-containing protein</fullName>
    </submittedName>
</protein>
<organism evidence="1 2">
    <name type="scientific">Citrus sinensis</name>
    <name type="common">Sweet orange</name>
    <name type="synonym">Citrus aurantium var. sinensis</name>
    <dbReference type="NCBI Taxonomy" id="2711"/>
    <lineage>
        <taxon>Eukaryota</taxon>
        <taxon>Viridiplantae</taxon>
        <taxon>Streptophyta</taxon>
        <taxon>Embryophyta</taxon>
        <taxon>Tracheophyta</taxon>
        <taxon>Spermatophyta</taxon>
        <taxon>Magnoliopsida</taxon>
        <taxon>eudicotyledons</taxon>
        <taxon>Gunneridae</taxon>
        <taxon>Pentapetalae</taxon>
        <taxon>rosids</taxon>
        <taxon>malvids</taxon>
        <taxon>Sapindales</taxon>
        <taxon>Rutaceae</taxon>
        <taxon>Aurantioideae</taxon>
        <taxon>Citrus</taxon>
    </lineage>
</organism>